<proteinExistence type="predicted"/>
<sequence length="242" mass="28405">MKLFNLVNDSLYNSLIGRACRKIFRILKKNKNINKAQYGEMIVNDVIKLNPNFFPMFGTLLSLHRDERFVFADDFDFAIIGEFPEDIISTFENNGYQLCALSLIGNNREIIEYSFNKKINNECIKIDIFKLKDVNGVIRHSCPNFRKEKEIVRFRDGLKICQFNSYFTVDYPKFDLTDSKWGIKVPNDPDTIFELHYGQDWKTPKTSNFIDFSAYHFVVESSETILGPSEKLKKYIKYNVSY</sequence>
<accession>A0A5A4U5R6</accession>
<dbReference type="EMBL" id="LC494354">
    <property type="protein sequence ID" value="BBM63119.1"/>
    <property type="molecule type" value="Genomic_DNA"/>
</dbReference>
<protein>
    <recommendedName>
        <fullName evidence="2">LicD family protein</fullName>
    </recommendedName>
</protein>
<dbReference type="AlphaFoldDB" id="A0A5A4U5R6"/>
<evidence type="ECO:0008006" key="2">
    <source>
        <dbReference type="Google" id="ProtNLM"/>
    </source>
</evidence>
<dbReference type="RefSeq" id="WP_099587993.1">
    <property type="nucleotide sequence ID" value="NZ_BLJJ01000025.1"/>
</dbReference>
<organism evidence="1">
    <name type="scientific">Escherichia albertii</name>
    <dbReference type="NCBI Taxonomy" id="208962"/>
    <lineage>
        <taxon>Bacteria</taxon>
        <taxon>Pseudomonadati</taxon>
        <taxon>Pseudomonadota</taxon>
        <taxon>Gammaproteobacteria</taxon>
        <taxon>Enterobacterales</taxon>
        <taxon>Enterobacteriaceae</taxon>
        <taxon>Escherichia</taxon>
    </lineage>
</organism>
<reference evidence="1" key="1">
    <citation type="submission" date="2019-07" db="EMBL/GenBank/DDBJ databases">
        <title>Overview of O-antigen diversity of Escherichia albertii, an emerging enteropathogen; genetic structure, serology, and development of O-genotyping method.</title>
        <authorList>
            <person name="Ooka T."/>
            <person name="Seto K."/>
            <person name="Ogura Y."/>
            <person name="Iguchi A."/>
            <person name="Imura N."/>
            <person name="Honda M."/>
            <person name="Etoh Y."/>
            <person name="Ikeda T."/>
            <person name="Sugitani W."/>
            <person name="Konno T."/>
            <person name="Kawano K."/>
            <person name="Kudo Y."/>
            <person name="Murakami K."/>
            <person name="Hayashi T."/>
            <person name="Nishi J."/>
        </authorList>
    </citation>
    <scope>NUCLEOTIDE SEQUENCE</scope>
    <source>
        <strain evidence="1">2014C-4356</strain>
    </source>
</reference>
<name>A0A5A4U5R6_ESCAL</name>
<evidence type="ECO:0000313" key="1">
    <source>
        <dbReference type="EMBL" id="BBM63119.1"/>
    </source>
</evidence>